<dbReference type="SUPFAM" id="SSF103473">
    <property type="entry name" value="MFS general substrate transporter"/>
    <property type="match status" value="1"/>
</dbReference>
<feature type="transmembrane region" description="Helical" evidence="2">
    <location>
        <begin position="30"/>
        <end position="55"/>
    </location>
</feature>
<gene>
    <name evidence="4" type="primary">yjmB</name>
    <name evidence="4" type="ORF">RIdsm_01439</name>
    <name evidence="3" type="ORF">XM52_07540</name>
</gene>
<dbReference type="EMBL" id="CP031598">
    <property type="protein sequence ID" value="QEW25652.1"/>
    <property type="molecule type" value="Genomic_DNA"/>
</dbReference>
<reference evidence="3 5" key="1">
    <citation type="submission" date="2015-04" db="EMBL/GenBank/DDBJ databases">
        <title>The draft genome sequence of Roseovarius indicus B108T.</title>
        <authorList>
            <person name="Li G."/>
            <person name="Lai Q."/>
            <person name="Shao Z."/>
            <person name="Yan P."/>
        </authorList>
    </citation>
    <scope>NUCLEOTIDE SEQUENCE [LARGE SCALE GENOMIC DNA]</scope>
    <source>
        <strain evidence="3 5">B108</strain>
    </source>
</reference>
<dbReference type="GO" id="GO:0008643">
    <property type="term" value="P:carbohydrate transport"/>
    <property type="evidence" value="ECO:0007669"/>
    <property type="project" value="InterPro"/>
</dbReference>
<dbReference type="Proteomes" id="UP000051401">
    <property type="component" value="Unassembled WGS sequence"/>
</dbReference>
<dbReference type="PATRIC" id="fig|540747.5.peg.3877"/>
<dbReference type="RefSeq" id="WP_057814883.1">
    <property type="nucleotide sequence ID" value="NZ_CP031598.1"/>
</dbReference>
<accession>A0A0T5PCJ3</accession>
<proteinExistence type="inferred from homology"/>
<organism evidence="3 5">
    <name type="scientific">Roseovarius indicus</name>
    <dbReference type="NCBI Taxonomy" id="540747"/>
    <lineage>
        <taxon>Bacteria</taxon>
        <taxon>Pseudomonadati</taxon>
        <taxon>Pseudomonadota</taxon>
        <taxon>Alphaproteobacteria</taxon>
        <taxon>Rhodobacterales</taxon>
        <taxon>Roseobacteraceae</taxon>
        <taxon>Roseovarius</taxon>
    </lineage>
</organism>
<feature type="transmembrane region" description="Helical" evidence="2">
    <location>
        <begin position="178"/>
        <end position="199"/>
    </location>
</feature>
<evidence type="ECO:0000313" key="4">
    <source>
        <dbReference type="EMBL" id="QEW25652.1"/>
    </source>
</evidence>
<feature type="transmembrane region" description="Helical" evidence="2">
    <location>
        <begin position="265"/>
        <end position="283"/>
    </location>
</feature>
<keyword evidence="5" id="KW-1185">Reference proteome</keyword>
<evidence type="ECO:0000313" key="5">
    <source>
        <dbReference type="Proteomes" id="UP000051401"/>
    </source>
</evidence>
<keyword evidence="2" id="KW-0812">Transmembrane</keyword>
<dbReference type="InterPro" id="IPR039672">
    <property type="entry name" value="MFS_2"/>
</dbReference>
<dbReference type="GO" id="GO:0005886">
    <property type="term" value="C:plasma membrane"/>
    <property type="evidence" value="ECO:0007669"/>
    <property type="project" value="TreeGrafter"/>
</dbReference>
<dbReference type="PANTHER" id="PTHR11328">
    <property type="entry name" value="MAJOR FACILITATOR SUPERFAMILY DOMAIN-CONTAINING PROTEIN"/>
    <property type="match status" value="1"/>
</dbReference>
<dbReference type="Pfam" id="PF13347">
    <property type="entry name" value="MFS_2"/>
    <property type="match status" value="1"/>
</dbReference>
<dbReference type="Proteomes" id="UP000325785">
    <property type="component" value="Chromosome"/>
</dbReference>
<dbReference type="AlphaFoldDB" id="A0A0T5PCJ3"/>
<dbReference type="KEGG" id="rid:RIdsm_01439"/>
<name>A0A0T5PCJ3_9RHOB</name>
<dbReference type="PANTHER" id="PTHR11328:SF28">
    <property type="entry name" value="MAJOR FACILITATOR SUPERFAMILY DOMAIN-CONTAINING PROTEIN 12"/>
    <property type="match status" value="1"/>
</dbReference>
<feature type="transmembrane region" description="Helical" evidence="2">
    <location>
        <begin position="232"/>
        <end position="253"/>
    </location>
</feature>
<evidence type="ECO:0000313" key="3">
    <source>
        <dbReference type="EMBL" id="KRS18622.1"/>
    </source>
</evidence>
<keyword evidence="2" id="KW-0472">Membrane</keyword>
<dbReference type="OrthoDB" id="7584869at2"/>
<feature type="transmembrane region" description="Helical" evidence="2">
    <location>
        <begin position="103"/>
        <end position="123"/>
    </location>
</feature>
<evidence type="ECO:0000313" key="6">
    <source>
        <dbReference type="Proteomes" id="UP000325785"/>
    </source>
</evidence>
<feature type="transmembrane region" description="Helical" evidence="2">
    <location>
        <begin position="295"/>
        <end position="314"/>
    </location>
</feature>
<dbReference type="STRING" id="540747.SAMN04488031_104107"/>
<dbReference type="Gene3D" id="1.20.1250.20">
    <property type="entry name" value="MFS general substrate transporter like domains"/>
    <property type="match status" value="1"/>
</dbReference>
<sequence length="422" mass="43903">MTVTPLRDRLAFGSPDLSVTLLFATVNGWLLFYLVTIVGLPPLWAGTVFVAGRICDALLDPLIGAFADRFGRKRTIAMGLPIAAPAFIALWAAPLWFEDTTPQLIAAAAAFLVFTIGYTCVSIPRLGMLPSFAPTYHDRSVQAAVDMAFVFCALLIASTLFPAAIGAHHDVPLSDSDATTWVGVAIAMTVISVAAYLPFLMKITEKARASVQVSPWKALAGLSATGNAIKTLVTFAASVVALVSLQSALPFWMEIGVGLRAEGQAIVLGTVFAATFASLRMWVVVCRNRGKVDALLYAALLYLVALALAALVPVNSGMSVLLFAAAILAGIATGGLSVCPWAMIPDVAAAHAARLGEPVEGISTAAFTMTNKAAVAASIFGNAGLLAMDVTVTATLALPAISAASVVMLCRSLKGSCQSEWA</sequence>
<dbReference type="EMBL" id="LAXI01000003">
    <property type="protein sequence ID" value="KRS18622.1"/>
    <property type="molecule type" value="Genomic_DNA"/>
</dbReference>
<evidence type="ECO:0000256" key="1">
    <source>
        <dbReference type="ARBA" id="ARBA00009617"/>
    </source>
</evidence>
<feature type="transmembrane region" description="Helical" evidence="2">
    <location>
        <begin position="144"/>
        <end position="166"/>
    </location>
</feature>
<feature type="transmembrane region" description="Helical" evidence="2">
    <location>
        <begin position="76"/>
        <end position="97"/>
    </location>
</feature>
<comment type="similarity">
    <text evidence="1">Belongs to the sodium:galactoside symporter (TC 2.A.2) family.</text>
</comment>
<reference evidence="4 6" key="2">
    <citation type="submission" date="2018-08" db="EMBL/GenBank/DDBJ databases">
        <title>Genetic Globetrotter - A new plasmid hitch-hiking vast phylogenetic and geographic distances.</title>
        <authorList>
            <person name="Vollmers J."/>
            <person name="Petersen J."/>
        </authorList>
    </citation>
    <scope>NUCLEOTIDE SEQUENCE [LARGE SCALE GENOMIC DNA]</scope>
    <source>
        <strain evidence="4 6">DSM 26383</strain>
    </source>
</reference>
<protein>
    <submittedName>
        <fullName evidence="4">Putative symporter YjmB</fullName>
    </submittedName>
</protein>
<dbReference type="GO" id="GO:0015293">
    <property type="term" value="F:symporter activity"/>
    <property type="evidence" value="ECO:0007669"/>
    <property type="project" value="InterPro"/>
</dbReference>
<evidence type="ECO:0000256" key="2">
    <source>
        <dbReference type="SAM" id="Phobius"/>
    </source>
</evidence>
<feature type="transmembrane region" description="Helical" evidence="2">
    <location>
        <begin position="320"/>
        <end position="344"/>
    </location>
</feature>
<dbReference type="InterPro" id="IPR036259">
    <property type="entry name" value="MFS_trans_sf"/>
</dbReference>
<keyword evidence="2" id="KW-1133">Transmembrane helix</keyword>